<proteinExistence type="predicted"/>
<reference evidence="2" key="1">
    <citation type="submission" date="2017-09" db="EMBL/GenBank/DDBJ databases">
        <title>Depth-based differentiation of microbial function through sediment-hosted aquifers and enrichment of novel symbionts in the deep terrestrial subsurface.</title>
        <authorList>
            <person name="Probst A.J."/>
            <person name="Ladd B."/>
            <person name="Jarett J.K."/>
            <person name="Geller-Mcgrath D.E."/>
            <person name="Sieber C.M.K."/>
            <person name="Emerson J.B."/>
            <person name="Anantharaman K."/>
            <person name="Thomas B.C."/>
            <person name="Malmstrom R."/>
            <person name="Stieglmeier M."/>
            <person name="Klingl A."/>
            <person name="Woyke T."/>
            <person name="Ryan C.M."/>
            <person name="Banfield J.F."/>
        </authorList>
    </citation>
    <scope>NUCLEOTIDE SEQUENCE [LARGE SCALE GENOMIC DNA]</scope>
</reference>
<dbReference type="AlphaFoldDB" id="A0A2H0UUH0"/>
<accession>A0A2H0UUH0</accession>
<comment type="caution">
    <text evidence="1">The sequence shown here is derived from an EMBL/GenBank/DDBJ whole genome shotgun (WGS) entry which is preliminary data.</text>
</comment>
<protein>
    <submittedName>
        <fullName evidence="1">Uncharacterized protein</fullName>
    </submittedName>
</protein>
<evidence type="ECO:0000313" key="1">
    <source>
        <dbReference type="EMBL" id="PIR89405.1"/>
    </source>
</evidence>
<sequence length="65" mass="7540">MSSNRLEDACAEIDAFMKRSDIDAEALIDEADRIAVDLDESEEKDFFRFLRKKCREDARSRGTTH</sequence>
<name>A0A2H0UUH0_9BACT</name>
<dbReference type="EMBL" id="PFAZ01000001">
    <property type="protein sequence ID" value="PIR89405.1"/>
    <property type="molecule type" value="Genomic_DNA"/>
</dbReference>
<organism evidence="1 2">
    <name type="scientific">Candidatus Harrisonbacteria bacterium CG10_big_fil_rev_8_21_14_0_10_40_38</name>
    <dbReference type="NCBI Taxonomy" id="1974583"/>
    <lineage>
        <taxon>Bacteria</taxon>
        <taxon>Candidatus Harrisoniibacteriota</taxon>
    </lineage>
</organism>
<dbReference type="Proteomes" id="UP000231157">
    <property type="component" value="Unassembled WGS sequence"/>
</dbReference>
<evidence type="ECO:0000313" key="2">
    <source>
        <dbReference type="Proteomes" id="UP000231157"/>
    </source>
</evidence>
<gene>
    <name evidence="1" type="ORF">COU07_00705</name>
</gene>